<feature type="non-terminal residue" evidence="1">
    <location>
        <position position="70"/>
    </location>
</feature>
<gene>
    <name evidence="1" type="ORF">AURDEDRAFT_20808</name>
</gene>
<organism evidence="1 2">
    <name type="scientific">Auricularia subglabra (strain TFB-10046 / SS5)</name>
    <name type="common">White-rot fungus</name>
    <name type="synonym">Auricularia delicata (strain TFB10046)</name>
    <dbReference type="NCBI Taxonomy" id="717982"/>
    <lineage>
        <taxon>Eukaryota</taxon>
        <taxon>Fungi</taxon>
        <taxon>Dikarya</taxon>
        <taxon>Basidiomycota</taxon>
        <taxon>Agaricomycotina</taxon>
        <taxon>Agaricomycetes</taxon>
        <taxon>Auriculariales</taxon>
        <taxon>Auriculariaceae</taxon>
        <taxon>Auricularia</taxon>
    </lineage>
</organism>
<feature type="non-terminal residue" evidence="1">
    <location>
        <position position="1"/>
    </location>
</feature>
<reference evidence="2" key="1">
    <citation type="journal article" date="2012" name="Science">
        <title>The Paleozoic origin of enzymatic lignin decomposition reconstructed from 31 fungal genomes.</title>
        <authorList>
            <person name="Floudas D."/>
            <person name="Binder M."/>
            <person name="Riley R."/>
            <person name="Barry K."/>
            <person name="Blanchette R.A."/>
            <person name="Henrissat B."/>
            <person name="Martinez A.T."/>
            <person name="Otillar R."/>
            <person name="Spatafora J.W."/>
            <person name="Yadav J.S."/>
            <person name="Aerts A."/>
            <person name="Benoit I."/>
            <person name="Boyd A."/>
            <person name="Carlson A."/>
            <person name="Copeland A."/>
            <person name="Coutinho P.M."/>
            <person name="de Vries R.P."/>
            <person name="Ferreira P."/>
            <person name="Findley K."/>
            <person name="Foster B."/>
            <person name="Gaskell J."/>
            <person name="Glotzer D."/>
            <person name="Gorecki P."/>
            <person name="Heitman J."/>
            <person name="Hesse C."/>
            <person name="Hori C."/>
            <person name="Igarashi K."/>
            <person name="Jurgens J.A."/>
            <person name="Kallen N."/>
            <person name="Kersten P."/>
            <person name="Kohler A."/>
            <person name="Kuees U."/>
            <person name="Kumar T.K.A."/>
            <person name="Kuo A."/>
            <person name="LaButti K."/>
            <person name="Larrondo L.F."/>
            <person name="Lindquist E."/>
            <person name="Ling A."/>
            <person name="Lombard V."/>
            <person name="Lucas S."/>
            <person name="Lundell T."/>
            <person name="Martin R."/>
            <person name="McLaughlin D.J."/>
            <person name="Morgenstern I."/>
            <person name="Morin E."/>
            <person name="Murat C."/>
            <person name="Nagy L.G."/>
            <person name="Nolan M."/>
            <person name="Ohm R.A."/>
            <person name="Patyshakuliyeva A."/>
            <person name="Rokas A."/>
            <person name="Ruiz-Duenas F.J."/>
            <person name="Sabat G."/>
            <person name="Salamov A."/>
            <person name="Samejima M."/>
            <person name="Schmutz J."/>
            <person name="Slot J.C."/>
            <person name="St John F."/>
            <person name="Stenlid J."/>
            <person name="Sun H."/>
            <person name="Sun S."/>
            <person name="Syed K."/>
            <person name="Tsang A."/>
            <person name="Wiebenga A."/>
            <person name="Young D."/>
            <person name="Pisabarro A."/>
            <person name="Eastwood D.C."/>
            <person name="Martin F."/>
            <person name="Cullen D."/>
            <person name="Grigoriev I.V."/>
            <person name="Hibbett D.S."/>
        </authorList>
    </citation>
    <scope>NUCLEOTIDE SEQUENCE [LARGE SCALE GENOMIC DNA]</scope>
    <source>
        <strain evidence="2">TFB10046</strain>
    </source>
</reference>
<dbReference type="EMBL" id="JH687958">
    <property type="protein sequence ID" value="EJD34355.1"/>
    <property type="molecule type" value="Genomic_DNA"/>
</dbReference>
<keyword evidence="2" id="KW-1185">Reference proteome</keyword>
<dbReference type="AlphaFoldDB" id="J0WR15"/>
<accession>J0WR15</accession>
<dbReference type="KEGG" id="adl:AURDEDRAFT_20808"/>
<dbReference type="Proteomes" id="UP000006514">
    <property type="component" value="Unassembled WGS sequence"/>
</dbReference>
<name>J0WR15_AURST</name>
<proteinExistence type="predicted"/>
<dbReference type="InParanoid" id="J0WR15"/>
<evidence type="ECO:0000313" key="1">
    <source>
        <dbReference type="EMBL" id="EJD34355.1"/>
    </source>
</evidence>
<dbReference type="OrthoDB" id="425534at2759"/>
<sequence>LEWVPCYETPYQCARLQVPLDHAKPRGQKTAVALIKSPSHYPLGHELYHGPILYNPGGPGGSGVEMVRAR</sequence>
<protein>
    <submittedName>
        <fullName evidence="1">Uncharacterized protein</fullName>
    </submittedName>
</protein>
<evidence type="ECO:0000313" key="2">
    <source>
        <dbReference type="Proteomes" id="UP000006514"/>
    </source>
</evidence>